<dbReference type="PANTHER" id="PTHR45735">
    <property type="entry name" value="CLEAVAGE STIMULATION FACTOR SUBUNIT 2"/>
    <property type="match status" value="1"/>
</dbReference>
<dbReference type="InterPro" id="IPR012677">
    <property type="entry name" value="Nucleotide-bd_a/b_plait_sf"/>
</dbReference>
<dbReference type="Pfam" id="PF00076">
    <property type="entry name" value="RRM_1"/>
    <property type="match status" value="1"/>
</dbReference>
<evidence type="ECO:0000313" key="3">
    <source>
        <dbReference type="Proteomes" id="UP000887566"/>
    </source>
</evidence>
<evidence type="ECO:0000313" key="4">
    <source>
        <dbReference type="WBParaSite" id="PSAMB.scaffold6792size8787.g29088.t1"/>
    </source>
</evidence>
<dbReference type="PANTHER" id="PTHR45735:SF2">
    <property type="entry name" value="CLEAVAGE STIMULATION FACTOR SUBUNIT 2"/>
    <property type="match status" value="1"/>
</dbReference>
<dbReference type="Gene3D" id="3.30.70.330">
    <property type="match status" value="1"/>
</dbReference>
<dbReference type="WBParaSite" id="PSAMB.scaffold6792size8787.g29088.t1">
    <property type="protein sequence ID" value="PSAMB.scaffold6792size8787.g29088.t1"/>
    <property type="gene ID" value="PSAMB.scaffold6792size8787.g29088"/>
</dbReference>
<dbReference type="Proteomes" id="UP000887566">
    <property type="component" value="Unplaced"/>
</dbReference>
<sequence length="86" mass="9333">MASGSSRSVFVGNLPYSAGEQDIAEFFTQIGPVVHVRIVTDRETGRPKGFGFCEFDNEGAAQQAVQTLNGADFMGRSLRVDYANSR</sequence>
<dbReference type="SUPFAM" id="SSF54928">
    <property type="entry name" value="RNA-binding domain, RBD"/>
    <property type="match status" value="1"/>
</dbReference>
<dbReference type="SMART" id="SM00360">
    <property type="entry name" value="RRM"/>
    <property type="match status" value="1"/>
</dbReference>
<evidence type="ECO:0000259" key="2">
    <source>
        <dbReference type="PROSITE" id="PS50102"/>
    </source>
</evidence>
<dbReference type="InterPro" id="IPR035979">
    <property type="entry name" value="RBD_domain_sf"/>
</dbReference>
<protein>
    <submittedName>
        <fullName evidence="4">RRM domain-containing protein</fullName>
    </submittedName>
</protein>
<dbReference type="AlphaFoldDB" id="A0A914XAU6"/>
<proteinExistence type="predicted"/>
<dbReference type="InterPro" id="IPR000504">
    <property type="entry name" value="RRM_dom"/>
</dbReference>
<feature type="domain" description="RRM" evidence="2">
    <location>
        <begin position="7"/>
        <end position="85"/>
    </location>
</feature>
<dbReference type="GO" id="GO:0005847">
    <property type="term" value="C:mRNA cleavage and polyadenylation specificity factor complex"/>
    <property type="evidence" value="ECO:0007669"/>
    <property type="project" value="TreeGrafter"/>
</dbReference>
<dbReference type="FunFam" id="3.30.70.330:FF:000748">
    <property type="entry name" value="RNA Binding Motif protein homolog"/>
    <property type="match status" value="1"/>
</dbReference>
<dbReference type="CDD" id="cd12398">
    <property type="entry name" value="RRM_CSTF2_RNA15_like"/>
    <property type="match status" value="1"/>
</dbReference>
<evidence type="ECO:0000256" key="1">
    <source>
        <dbReference type="PROSITE-ProRule" id="PRU00176"/>
    </source>
</evidence>
<dbReference type="GO" id="GO:0003729">
    <property type="term" value="F:mRNA binding"/>
    <property type="evidence" value="ECO:0007669"/>
    <property type="project" value="TreeGrafter"/>
</dbReference>
<reference evidence="4" key="1">
    <citation type="submission" date="2022-11" db="UniProtKB">
        <authorList>
            <consortium name="WormBaseParasite"/>
        </authorList>
    </citation>
    <scope>IDENTIFICATION</scope>
</reference>
<keyword evidence="3" id="KW-1185">Reference proteome</keyword>
<organism evidence="3 4">
    <name type="scientific">Plectus sambesii</name>
    <dbReference type="NCBI Taxonomy" id="2011161"/>
    <lineage>
        <taxon>Eukaryota</taxon>
        <taxon>Metazoa</taxon>
        <taxon>Ecdysozoa</taxon>
        <taxon>Nematoda</taxon>
        <taxon>Chromadorea</taxon>
        <taxon>Plectida</taxon>
        <taxon>Plectina</taxon>
        <taxon>Plectoidea</taxon>
        <taxon>Plectidae</taxon>
        <taxon>Plectus</taxon>
    </lineage>
</organism>
<accession>A0A914XAU6</accession>
<keyword evidence="1" id="KW-0694">RNA-binding</keyword>
<dbReference type="PROSITE" id="PS50102">
    <property type="entry name" value="RRM"/>
    <property type="match status" value="1"/>
</dbReference>
<name>A0A914XAU6_9BILA</name>